<dbReference type="EMBL" id="DS232986">
    <property type="protein sequence ID" value="EDS27214.1"/>
    <property type="molecule type" value="Genomic_DNA"/>
</dbReference>
<evidence type="ECO:0000313" key="1">
    <source>
        <dbReference type="EMBL" id="EDS27214.1"/>
    </source>
</evidence>
<dbReference type="AlphaFoldDB" id="B0XG39"/>
<dbReference type="HOGENOM" id="CLU_1572141_0_0_1"/>
<dbReference type="Proteomes" id="UP000002320">
    <property type="component" value="Unassembled WGS sequence"/>
</dbReference>
<dbReference type="EnsemblMetazoa" id="CPIJ018202-RA">
    <property type="protein sequence ID" value="CPIJ018202-PA"/>
    <property type="gene ID" value="CPIJ018202"/>
</dbReference>
<reference evidence="1" key="1">
    <citation type="submission" date="2007-03" db="EMBL/GenBank/DDBJ databases">
        <title>Annotation of Culex pipiens quinquefasciatus.</title>
        <authorList>
            <consortium name="The Broad Institute Genome Sequencing Platform"/>
            <person name="Atkinson P.W."/>
            <person name="Hemingway J."/>
            <person name="Christensen B.M."/>
            <person name="Higgs S."/>
            <person name="Kodira C."/>
            <person name="Hannick L."/>
            <person name="Megy K."/>
            <person name="O'Leary S."/>
            <person name="Pearson M."/>
            <person name="Haas B.J."/>
            <person name="Mauceli E."/>
            <person name="Wortman J.R."/>
            <person name="Lee N.H."/>
            <person name="Guigo R."/>
            <person name="Stanke M."/>
            <person name="Alvarado L."/>
            <person name="Amedeo P."/>
            <person name="Antoine C.H."/>
            <person name="Arensburger P."/>
            <person name="Bidwell S.L."/>
            <person name="Crawford M."/>
            <person name="Camaro F."/>
            <person name="Devon K."/>
            <person name="Engels R."/>
            <person name="Hammond M."/>
            <person name="Howarth C."/>
            <person name="Koehrsen M."/>
            <person name="Lawson D."/>
            <person name="Montgomery P."/>
            <person name="Nene V."/>
            <person name="Nusbaum C."/>
            <person name="Puiu D."/>
            <person name="Romero-Severson J."/>
            <person name="Severson D.W."/>
            <person name="Shumway M."/>
            <person name="Sisk P."/>
            <person name="Stolte C."/>
            <person name="Zeng Q."/>
            <person name="Eisenstadt E."/>
            <person name="Fraser-Liggett C."/>
            <person name="Strausberg R."/>
            <person name="Galagan J."/>
            <person name="Birren B."/>
            <person name="Collins F.H."/>
        </authorList>
    </citation>
    <scope>NUCLEOTIDE SEQUENCE [LARGE SCALE GENOMIC DNA]</scope>
    <source>
        <strain evidence="1">JHB</strain>
    </source>
</reference>
<protein>
    <submittedName>
        <fullName evidence="1 2">Cadherin</fullName>
    </submittedName>
</protein>
<proteinExistence type="predicted"/>
<dbReference type="InParanoid" id="B0XG39"/>
<dbReference type="VEuPathDB" id="VectorBase:CPIJ018202"/>
<keyword evidence="3" id="KW-1185">Reference proteome</keyword>
<organism>
    <name type="scientific">Culex quinquefasciatus</name>
    <name type="common">Southern house mosquito</name>
    <name type="synonym">Culex pungens</name>
    <dbReference type="NCBI Taxonomy" id="7176"/>
    <lineage>
        <taxon>Eukaryota</taxon>
        <taxon>Metazoa</taxon>
        <taxon>Ecdysozoa</taxon>
        <taxon>Arthropoda</taxon>
        <taxon>Hexapoda</taxon>
        <taxon>Insecta</taxon>
        <taxon>Pterygota</taxon>
        <taxon>Neoptera</taxon>
        <taxon>Endopterygota</taxon>
        <taxon>Diptera</taxon>
        <taxon>Nematocera</taxon>
        <taxon>Culicoidea</taxon>
        <taxon>Culicidae</taxon>
        <taxon>Culicinae</taxon>
        <taxon>Culicini</taxon>
        <taxon>Culex</taxon>
        <taxon>Culex</taxon>
    </lineage>
</organism>
<gene>
    <name evidence="2" type="primary">6052320</name>
    <name evidence="1" type="ORF">CpipJ_CPIJ018202</name>
</gene>
<sequence length="170" mass="19288">MPVITPELSEYNVDELHSEARNNSHVVDKDDLQEALRLLGKSKDSLNKTDQKTTYDITTLKAEYEGKFVNQDATLGQINHRVNHLHLNIDALENQKELIISGVPFASDEDPDALFATICRQLECSGGEELLTSTRRIHVNRLKDGDVSPLLVEFALKITRDRFYSTYKDT</sequence>
<evidence type="ECO:0000313" key="3">
    <source>
        <dbReference type="Proteomes" id="UP000002320"/>
    </source>
</evidence>
<accession>B0XG39</accession>
<reference evidence="2" key="2">
    <citation type="submission" date="2021-02" db="UniProtKB">
        <authorList>
            <consortium name="EnsemblMetazoa"/>
        </authorList>
    </citation>
    <scope>IDENTIFICATION</scope>
    <source>
        <strain evidence="2">JHB</strain>
    </source>
</reference>
<evidence type="ECO:0000313" key="2">
    <source>
        <dbReference type="EnsemblMetazoa" id="CPIJ018202-PA"/>
    </source>
</evidence>
<dbReference type="KEGG" id="cqu:CpipJ_CPIJ018202"/>
<name>B0XG39_CULQU</name>